<dbReference type="SUPFAM" id="SSF53335">
    <property type="entry name" value="S-adenosyl-L-methionine-dependent methyltransferases"/>
    <property type="match status" value="1"/>
</dbReference>
<proteinExistence type="predicted"/>
<dbReference type="InterPro" id="IPR041698">
    <property type="entry name" value="Methyltransf_25"/>
</dbReference>
<evidence type="ECO:0000259" key="1">
    <source>
        <dbReference type="Pfam" id="PF13649"/>
    </source>
</evidence>
<dbReference type="Pfam" id="PF13649">
    <property type="entry name" value="Methyltransf_25"/>
    <property type="match status" value="1"/>
</dbReference>
<dbReference type="CDD" id="cd02440">
    <property type="entry name" value="AdoMet_MTases"/>
    <property type="match status" value="1"/>
</dbReference>
<dbReference type="AlphaFoldDB" id="A0A6J4K045"/>
<dbReference type="InterPro" id="IPR029063">
    <property type="entry name" value="SAM-dependent_MTases_sf"/>
</dbReference>
<accession>A0A6J4K045</accession>
<dbReference type="EMBL" id="CADCTK010000975">
    <property type="protein sequence ID" value="CAA9292047.1"/>
    <property type="molecule type" value="Genomic_DNA"/>
</dbReference>
<feature type="domain" description="Methyltransferase" evidence="1">
    <location>
        <begin position="2"/>
        <end position="81"/>
    </location>
</feature>
<organism evidence="2">
    <name type="scientific">uncultured Chloroflexia bacterium</name>
    <dbReference type="NCBI Taxonomy" id="1672391"/>
    <lineage>
        <taxon>Bacteria</taxon>
        <taxon>Bacillati</taxon>
        <taxon>Chloroflexota</taxon>
        <taxon>Chloroflexia</taxon>
        <taxon>environmental samples</taxon>
    </lineage>
</organism>
<reference evidence="2" key="1">
    <citation type="submission" date="2020-02" db="EMBL/GenBank/DDBJ databases">
        <authorList>
            <person name="Meier V. D."/>
        </authorList>
    </citation>
    <scope>NUCLEOTIDE SEQUENCE</scope>
    <source>
        <strain evidence="2">AVDCRST_MAG26</strain>
    </source>
</reference>
<evidence type="ECO:0000313" key="2">
    <source>
        <dbReference type="EMBL" id="CAA9292047.1"/>
    </source>
</evidence>
<protein>
    <recommendedName>
        <fullName evidence="1">Methyltransferase domain-containing protein</fullName>
    </recommendedName>
</protein>
<sequence>MEVTGLDASPPMIVRARQKAAALPEEVRGRIALDEGDMRSFALPGRFALIYVPFRAFLHLMTSRDQVDALENIHRHLLPGGRLALNFFDPDLGLIAGGAGAPSGVLQRTGDEFVDPRSGNLLIEWATVHYHQVRQEIEQYFIYEELDRRGRVVNRFYRALRMRYIFRYEFEHLLARCGFTVEALYGSWDRGPVVQGGELIWIARAEHV</sequence>
<name>A0A6J4K045_9CHLR</name>
<gene>
    <name evidence="2" type="ORF">AVDCRST_MAG26-4165</name>
</gene>
<dbReference type="Gene3D" id="3.40.50.150">
    <property type="entry name" value="Vaccinia Virus protein VP39"/>
    <property type="match status" value="1"/>
</dbReference>